<protein>
    <submittedName>
        <fullName evidence="2">Nuclear transport factor 2 family protein</fullName>
    </submittedName>
</protein>
<keyword evidence="3" id="KW-1185">Reference proteome</keyword>
<accession>A0ABV0K7K2</accession>
<reference evidence="2 3" key="1">
    <citation type="submission" date="2022-04" db="EMBL/GenBank/DDBJ databases">
        <title>Positive selection, recombination, and allopatry shape intraspecific diversity of widespread and dominant cyanobacteria.</title>
        <authorList>
            <person name="Wei J."/>
            <person name="Shu W."/>
            <person name="Hu C."/>
        </authorList>
    </citation>
    <scope>NUCLEOTIDE SEQUENCE [LARGE SCALE GENOMIC DNA]</scope>
    <source>
        <strain evidence="2 3">DQ-A4</strain>
    </source>
</reference>
<proteinExistence type="predicted"/>
<dbReference type="RefSeq" id="WP_190706534.1">
    <property type="nucleotide sequence ID" value="NZ_JAMPKX010000008.1"/>
</dbReference>
<dbReference type="Pfam" id="PF12680">
    <property type="entry name" value="SnoaL_2"/>
    <property type="match status" value="1"/>
</dbReference>
<dbReference type="SUPFAM" id="SSF54427">
    <property type="entry name" value="NTF2-like"/>
    <property type="match status" value="1"/>
</dbReference>
<dbReference type="EMBL" id="JAMPKX010000008">
    <property type="protein sequence ID" value="MEP0948759.1"/>
    <property type="molecule type" value="Genomic_DNA"/>
</dbReference>
<gene>
    <name evidence="2" type="ORF">NC992_17890</name>
</gene>
<evidence type="ECO:0000313" key="3">
    <source>
        <dbReference type="Proteomes" id="UP001482513"/>
    </source>
</evidence>
<organism evidence="2 3">
    <name type="scientific">Leptolyngbya subtilissima DQ-A4</name>
    <dbReference type="NCBI Taxonomy" id="2933933"/>
    <lineage>
        <taxon>Bacteria</taxon>
        <taxon>Bacillati</taxon>
        <taxon>Cyanobacteriota</taxon>
        <taxon>Cyanophyceae</taxon>
        <taxon>Leptolyngbyales</taxon>
        <taxon>Leptolyngbyaceae</taxon>
        <taxon>Leptolyngbya group</taxon>
        <taxon>Leptolyngbya</taxon>
    </lineage>
</organism>
<dbReference type="InterPro" id="IPR037401">
    <property type="entry name" value="SnoaL-like"/>
</dbReference>
<dbReference type="InterPro" id="IPR032710">
    <property type="entry name" value="NTF2-like_dom_sf"/>
</dbReference>
<comment type="caution">
    <text evidence="2">The sequence shown here is derived from an EMBL/GenBank/DDBJ whole genome shotgun (WGS) entry which is preliminary data.</text>
</comment>
<dbReference type="Gene3D" id="3.10.450.50">
    <property type="match status" value="1"/>
</dbReference>
<evidence type="ECO:0000313" key="2">
    <source>
        <dbReference type="EMBL" id="MEP0948759.1"/>
    </source>
</evidence>
<name>A0ABV0K7K2_9CYAN</name>
<feature type="domain" description="SnoaL-like" evidence="1">
    <location>
        <begin position="19"/>
        <end position="102"/>
    </location>
</feature>
<sequence>MATRTAEAPLNPGTVSSAVDSYFTGFNAEDYRAVAALFAADGVLLAPFEEPIVGTEAIYTYLEAEAVSMRAVPVEVETEVDADGNQRVVVRGRVKTLLFTVGVRWTFVLTAADTIQSAEIKLMASLQELMQLDRG</sequence>
<evidence type="ECO:0000259" key="1">
    <source>
        <dbReference type="Pfam" id="PF12680"/>
    </source>
</evidence>
<dbReference type="Proteomes" id="UP001482513">
    <property type="component" value="Unassembled WGS sequence"/>
</dbReference>